<keyword evidence="6" id="KW-1185">Reference proteome</keyword>
<dbReference type="Proteomes" id="UP000826709">
    <property type="component" value="Chromosome"/>
</dbReference>
<dbReference type="SUPFAM" id="SSF55469">
    <property type="entry name" value="FMN-dependent nitroreductase-like"/>
    <property type="match status" value="1"/>
</dbReference>
<gene>
    <name evidence="5" type="ORF">E2N92_11070</name>
</gene>
<keyword evidence="1" id="KW-0285">Flavoprotein</keyword>
<evidence type="ECO:0000259" key="4">
    <source>
        <dbReference type="Pfam" id="PF00881"/>
    </source>
</evidence>
<dbReference type="InterPro" id="IPR000415">
    <property type="entry name" value="Nitroreductase-like"/>
</dbReference>
<proteinExistence type="predicted"/>
<dbReference type="OrthoDB" id="105365at2157"/>
<feature type="domain" description="Nitroreductase" evidence="4">
    <location>
        <begin position="12"/>
        <end position="174"/>
    </location>
</feature>
<reference evidence="5" key="1">
    <citation type="journal article" date="2005" name="Int. J. Syst. Evol. Microbiol.">
        <title>Methanofollis formosanus sp. nov., isolated from a fish pond.</title>
        <authorList>
            <person name="Wu S.Y."/>
            <person name="Chen S.C."/>
            <person name="Lai M.C."/>
        </authorList>
    </citation>
    <scope>NUCLEOTIDE SEQUENCE</scope>
    <source>
        <strain evidence="5">ML15</strain>
    </source>
</reference>
<dbReference type="Gene3D" id="3.40.109.10">
    <property type="entry name" value="NADH Oxidase"/>
    <property type="match status" value="1"/>
</dbReference>
<protein>
    <submittedName>
        <fullName evidence="5">Nitroreductase family protein</fullName>
    </submittedName>
</protein>
<evidence type="ECO:0000313" key="6">
    <source>
        <dbReference type="Proteomes" id="UP000826709"/>
    </source>
</evidence>
<evidence type="ECO:0000256" key="3">
    <source>
        <dbReference type="ARBA" id="ARBA00023002"/>
    </source>
</evidence>
<keyword evidence="2" id="KW-0288">FMN</keyword>
<evidence type="ECO:0000256" key="2">
    <source>
        <dbReference type="ARBA" id="ARBA00022643"/>
    </source>
</evidence>
<dbReference type="InterPro" id="IPR050627">
    <property type="entry name" value="Nitroreductase/BluB"/>
</dbReference>
<dbReference type="PANTHER" id="PTHR23026">
    <property type="entry name" value="NADPH NITROREDUCTASE"/>
    <property type="match status" value="1"/>
</dbReference>
<dbReference type="PANTHER" id="PTHR23026:SF90">
    <property type="entry name" value="IODOTYROSINE DEIODINASE 1"/>
    <property type="match status" value="1"/>
</dbReference>
<dbReference type="AlphaFoldDB" id="A0A8G1A201"/>
<dbReference type="InterPro" id="IPR029479">
    <property type="entry name" value="Nitroreductase"/>
</dbReference>
<evidence type="ECO:0000313" key="5">
    <source>
        <dbReference type="EMBL" id="QYZ79924.1"/>
    </source>
</evidence>
<dbReference type="Pfam" id="PF00881">
    <property type="entry name" value="Nitroreductase"/>
    <property type="match status" value="1"/>
</dbReference>
<dbReference type="GO" id="GO:0016491">
    <property type="term" value="F:oxidoreductase activity"/>
    <property type="evidence" value="ECO:0007669"/>
    <property type="project" value="UniProtKB-KW"/>
</dbReference>
<reference evidence="5" key="2">
    <citation type="submission" date="2019-03" db="EMBL/GenBank/DDBJ databases">
        <authorList>
            <person name="Chen S.-C."/>
            <person name="Wu S.-Y."/>
            <person name="Lai M.-C."/>
        </authorList>
    </citation>
    <scope>NUCLEOTIDE SEQUENCE</scope>
    <source>
        <strain evidence="5">ML15</strain>
    </source>
</reference>
<organism evidence="5 6">
    <name type="scientific">Methanofollis formosanus</name>
    <dbReference type="NCBI Taxonomy" id="299308"/>
    <lineage>
        <taxon>Archaea</taxon>
        <taxon>Methanobacteriati</taxon>
        <taxon>Methanobacteriota</taxon>
        <taxon>Stenosarchaea group</taxon>
        <taxon>Methanomicrobia</taxon>
        <taxon>Methanomicrobiales</taxon>
        <taxon>Methanomicrobiaceae</taxon>
        <taxon>Methanofollis</taxon>
    </lineage>
</organism>
<evidence type="ECO:0000256" key="1">
    <source>
        <dbReference type="ARBA" id="ARBA00022630"/>
    </source>
</evidence>
<dbReference type="EMBL" id="CP037968">
    <property type="protein sequence ID" value="QYZ79924.1"/>
    <property type="molecule type" value="Genomic_DNA"/>
</dbReference>
<accession>A0A8G1A201</accession>
<name>A0A8G1A201_9EURY</name>
<keyword evidence="3" id="KW-0560">Oxidoreductase</keyword>
<dbReference type="KEGG" id="mfk:E2N92_11070"/>
<sequence length="192" mass="21186">MPTEVEMVLAAIRGRRSIRAYEERPLDEETVTTIIDAGIHAPTAMGLQPWRFIVVRDRGLMKQISDYCKPVLRTMLEGATDETATVFRELLSRENFEIFYGAPVLVLVLGDRKNPYSTYDCTLCAGTMMLAAHAMGIGSCWIGAAGPVAGSHELMKMLEVPAGYEIIAPLIFGYPGEHPGMPARAEPRITWV</sequence>
<dbReference type="RefSeq" id="WP_220681233.1">
    <property type="nucleotide sequence ID" value="NZ_CP037968.1"/>
</dbReference>